<evidence type="ECO:0000259" key="4">
    <source>
        <dbReference type="PROSITE" id="PS51207"/>
    </source>
</evidence>
<dbReference type="VEuPathDB" id="FungiDB:HZS61_010073"/>
<dbReference type="GO" id="GO:0005769">
    <property type="term" value="C:early endosome"/>
    <property type="evidence" value="ECO:0007669"/>
    <property type="project" value="TreeGrafter"/>
</dbReference>
<feature type="region of interest" description="Disordered" evidence="3">
    <location>
        <begin position="1"/>
        <end position="51"/>
    </location>
</feature>
<dbReference type="VEuPathDB" id="FungiDB:FOXG_02173"/>
<accession>A0A420RES5</accession>
<dbReference type="InterPro" id="IPR003114">
    <property type="entry name" value="Phox_assoc"/>
</dbReference>
<dbReference type="VEuPathDB" id="FungiDB:FOC1_g10013584"/>
<dbReference type="PROSITE" id="PS51207">
    <property type="entry name" value="PXA"/>
    <property type="match status" value="1"/>
</dbReference>
<name>A0A420RES5_FUSOX</name>
<dbReference type="GO" id="GO:0035091">
    <property type="term" value="F:phosphatidylinositol binding"/>
    <property type="evidence" value="ECO:0007669"/>
    <property type="project" value="TreeGrafter"/>
</dbReference>
<gene>
    <name evidence="5" type="ORF">BFJ68_g5727</name>
</gene>
<dbReference type="GO" id="GO:0005770">
    <property type="term" value="C:late endosome"/>
    <property type="evidence" value="ECO:0007669"/>
    <property type="project" value="TreeGrafter"/>
</dbReference>
<dbReference type="EMBL" id="MRCY01000021">
    <property type="protein sequence ID" value="RKL15520.1"/>
    <property type="molecule type" value="Genomic_DNA"/>
</dbReference>
<comment type="subcellular location">
    <subcellularLocation>
        <location evidence="1">Cytoplasm</location>
    </subcellularLocation>
</comment>
<dbReference type="VEuPathDB" id="FungiDB:FOIG_05629"/>
<dbReference type="Pfam" id="PF02194">
    <property type="entry name" value="PXA"/>
    <property type="match status" value="1"/>
</dbReference>
<dbReference type="VEuPathDB" id="FungiDB:FOC4_g10010520"/>
<dbReference type="SMART" id="SM00313">
    <property type="entry name" value="PXA"/>
    <property type="match status" value="1"/>
</dbReference>
<dbReference type="VEuPathDB" id="FungiDB:FOMG_04884"/>
<protein>
    <recommendedName>
        <fullName evidence="4">PXA domain-containing protein</fullName>
    </recommendedName>
</protein>
<evidence type="ECO:0000256" key="1">
    <source>
        <dbReference type="ARBA" id="ARBA00004496"/>
    </source>
</evidence>
<dbReference type="GO" id="GO:0045022">
    <property type="term" value="P:early endosome to late endosome transport"/>
    <property type="evidence" value="ECO:0007669"/>
    <property type="project" value="TreeGrafter"/>
</dbReference>
<keyword evidence="2" id="KW-0963">Cytoplasm</keyword>
<dbReference type="InterPro" id="IPR051837">
    <property type="entry name" value="SortingNexin/PXDomain-PKLike"/>
</dbReference>
<dbReference type="AlphaFoldDB" id="A0A420RES5"/>
<feature type="compositionally biased region" description="Pro residues" evidence="3">
    <location>
        <begin position="10"/>
        <end position="20"/>
    </location>
</feature>
<reference evidence="5 6" key="1">
    <citation type="journal article" date="2018" name="Sci. Rep.">
        <title>Characterisation of pathogen-specific regions and novel effector candidates in Fusarium oxysporum f. sp. cepae.</title>
        <authorList>
            <person name="Armitage A.D."/>
            <person name="Taylor A."/>
            <person name="Sobczyk M.K."/>
            <person name="Baxter L."/>
            <person name="Greenfield B.P."/>
            <person name="Bates H.J."/>
            <person name="Wilson F."/>
            <person name="Jackson A.C."/>
            <person name="Ott S."/>
            <person name="Harrison R.J."/>
            <person name="Clarkson J.P."/>
        </authorList>
    </citation>
    <scope>NUCLEOTIDE SEQUENCE [LARGE SCALE GENOMIC DNA]</scope>
    <source>
        <strain evidence="5 6">Fo_A28</strain>
    </source>
</reference>
<dbReference type="Proteomes" id="UP000285860">
    <property type="component" value="Unassembled WGS sequence"/>
</dbReference>
<organism evidence="5 6">
    <name type="scientific">Fusarium oxysporum</name>
    <name type="common">Fusarium vascular wilt</name>
    <dbReference type="NCBI Taxonomy" id="5507"/>
    <lineage>
        <taxon>Eukaryota</taxon>
        <taxon>Fungi</taxon>
        <taxon>Dikarya</taxon>
        <taxon>Ascomycota</taxon>
        <taxon>Pezizomycotina</taxon>
        <taxon>Sordariomycetes</taxon>
        <taxon>Hypocreomycetidae</taxon>
        <taxon>Hypocreales</taxon>
        <taxon>Nectriaceae</taxon>
        <taxon>Fusarium</taxon>
        <taxon>Fusarium oxysporum species complex</taxon>
    </lineage>
</organism>
<evidence type="ECO:0000256" key="2">
    <source>
        <dbReference type="ARBA" id="ARBA00022490"/>
    </source>
</evidence>
<dbReference type="PANTHER" id="PTHR22999:SF23">
    <property type="entry name" value="SORTING NEXIN-16"/>
    <property type="match status" value="1"/>
</dbReference>
<proteinExistence type="predicted"/>
<dbReference type="PANTHER" id="PTHR22999">
    <property type="entry name" value="PX SERINE/THREONINE KINASE PXK"/>
    <property type="match status" value="1"/>
</dbReference>
<sequence length="555" mass="61698">MTATPSLAPAVPPARPPAPRPKSVAFDTESPTSADMASPTRRPLRSNATDPLSDRATSLLIRRTLCSPQLGEKSRDSQVPIDELLPPLTSRNDVDLQLYALLAIIMREFVQSWYSKITTDEHFVSEILHIIAHCSRALEQRFRKVDLESLVLDEIPDLLDKHITPIARQPVEVDPREAYHAMCPLPHLAPVPHPDCPDTISDQKENEALYRQLLVQGVLAILLPTEDLENPCLTSLVEQIFSELIIGNVIANKASQPWMLYEGICITARVLRQGNDQGVVVAETQNDSGGPKVDVKGRRSWSVRSMFLAVIQLGMLVVASLRFITTALVMASSLPARATPLDEKEALLDHDKSPPRSSDPVKAPILSCRVWTCLGNLFELSLRMPWLDGFLSLLQYGAVNGPGRIAGHDGPIDRLLSHHINSLFSPSNLPPLLRTLRGVLFPNNAPGKTTLFPPSSEAELQALRRRAAKSLWGLLPKGVGRLYFGGRLWRRSAESEGDLSDDEDLVDEMERLLLVLDDEYCNKHLMYSILELLLARLMPELTEKSVTELWEERLG</sequence>
<feature type="domain" description="PXA" evidence="4">
    <location>
        <begin position="91"/>
        <end position="269"/>
    </location>
</feature>
<evidence type="ECO:0000313" key="6">
    <source>
        <dbReference type="Proteomes" id="UP000285860"/>
    </source>
</evidence>
<evidence type="ECO:0000313" key="5">
    <source>
        <dbReference type="EMBL" id="RKL15520.1"/>
    </source>
</evidence>
<dbReference type="VEuPathDB" id="FungiDB:FOZG_05055"/>
<comment type="caution">
    <text evidence="5">The sequence shown here is derived from an EMBL/GenBank/DDBJ whole genome shotgun (WGS) entry which is preliminary data.</text>
</comment>
<evidence type="ECO:0000256" key="3">
    <source>
        <dbReference type="SAM" id="MobiDB-lite"/>
    </source>
</evidence>